<feature type="domain" description="BTB" evidence="3">
    <location>
        <begin position="1"/>
        <end position="48"/>
    </location>
</feature>
<dbReference type="SMART" id="SM00225">
    <property type="entry name" value="BTB"/>
    <property type="match status" value="1"/>
</dbReference>
<dbReference type="PIRSF" id="PIRSF037037">
    <property type="entry name" value="Kelch-like_protein_gigaxonin"/>
    <property type="match status" value="1"/>
</dbReference>
<name>A0A6P7K5N7_9TELE</name>
<dbReference type="Gene3D" id="3.30.710.10">
    <property type="entry name" value="Potassium Channel Kv1.1, Chain A"/>
    <property type="match status" value="1"/>
</dbReference>
<dbReference type="Gene3D" id="1.25.40.420">
    <property type="match status" value="1"/>
</dbReference>
<keyword evidence="1" id="KW-0880">Kelch repeat</keyword>
<dbReference type="InParanoid" id="A0A6P7K5N7"/>
<dbReference type="SMART" id="SM00612">
    <property type="entry name" value="Kelch"/>
    <property type="match status" value="6"/>
</dbReference>
<dbReference type="SUPFAM" id="SSF117281">
    <property type="entry name" value="Kelch motif"/>
    <property type="match status" value="1"/>
</dbReference>
<dbReference type="RefSeq" id="XP_028282921.1">
    <property type="nucleotide sequence ID" value="XM_028427120.1"/>
</dbReference>
<accession>A0A6P7K5N7</accession>
<dbReference type="OrthoDB" id="191037at2759"/>
<evidence type="ECO:0000313" key="4">
    <source>
        <dbReference type="Proteomes" id="UP000515145"/>
    </source>
</evidence>
<dbReference type="FunFam" id="1.25.40.420:FF:000001">
    <property type="entry name" value="Kelch-like family member 12"/>
    <property type="match status" value="1"/>
</dbReference>
<dbReference type="SUPFAM" id="SSF54695">
    <property type="entry name" value="POZ domain"/>
    <property type="match status" value="1"/>
</dbReference>
<organism evidence="4 5">
    <name type="scientific">Parambassis ranga</name>
    <name type="common">Indian glassy fish</name>
    <dbReference type="NCBI Taxonomy" id="210632"/>
    <lineage>
        <taxon>Eukaryota</taxon>
        <taxon>Metazoa</taxon>
        <taxon>Chordata</taxon>
        <taxon>Craniata</taxon>
        <taxon>Vertebrata</taxon>
        <taxon>Euteleostomi</taxon>
        <taxon>Actinopterygii</taxon>
        <taxon>Neopterygii</taxon>
        <taxon>Teleostei</taxon>
        <taxon>Neoteleostei</taxon>
        <taxon>Acanthomorphata</taxon>
        <taxon>Ovalentaria</taxon>
        <taxon>Ambassidae</taxon>
        <taxon>Parambassis</taxon>
    </lineage>
</organism>
<dbReference type="AlphaFoldDB" id="A0A6P7K5N7"/>
<evidence type="ECO:0000256" key="2">
    <source>
        <dbReference type="ARBA" id="ARBA00022737"/>
    </source>
</evidence>
<dbReference type="InterPro" id="IPR011333">
    <property type="entry name" value="SKP1/BTB/POZ_sf"/>
</dbReference>
<feature type="non-terminal residue" evidence="5">
    <location>
        <position position="512"/>
    </location>
</feature>
<dbReference type="PANTHER" id="PTHR45632">
    <property type="entry name" value="LD33804P"/>
    <property type="match status" value="1"/>
</dbReference>
<dbReference type="InterPro" id="IPR000210">
    <property type="entry name" value="BTB/POZ_dom"/>
</dbReference>
<dbReference type="Pfam" id="PF00651">
    <property type="entry name" value="BTB"/>
    <property type="match status" value="1"/>
</dbReference>
<dbReference type="InterPro" id="IPR017096">
    <property type="entry name" value="BTB-kelch_protein"/>
</dbReference>
<dbReference type="SMART" id="SM00875">
    <property type="entry name" value="BACK"/>
    <property type="match status" value="1"/>
</dbReference>
<dbReference type="InterPro" id="IPR015915">
    <property type="entry name" value="Kelch-typ_b-propeller"/>
</dbReference>
<dbReference type="GeneID" id="114449442"/>
<protein>
    <submittedName>
        <fullName evidence="5">Kelch-like protein 10</fullName>
    </submittedName>
</protein>
<proteinExistence type="predicted"/>
<dbReference type="CDD" id="cd18450">
    <property type="entry name" value="BACK_KLHL10"/>
    <property type="match status" value="1"/>
</dbReference>
<keyword evidence="4" id="KW-1185">Reference proteome</keyword>
<dbReference type="InterPro" id="IPR006652">
    <property type="entry name" value="Kelch_1"/>
</dbReference>
<dbReference type="Proteomes" id="UP000515145">
    <property type="component" value="Chromosome 17"/>
</dbReference>
<gene>
    <name evidence="5" type="primary">LOC114449442</name>
</gene>
<dbReference type="Pfam" id="PF24681">
    <property type="entry name" value="Kelch_KLHDC2_KLHL20_DRC7"/>
    <property type="match status" value="1"/>
</dbReference>
<dbReference type="PANTHER" id="PTHR45632:SF3">
    <property type="entry name" value="KELCH-LIKE PROTEIN 32"/>
    <property type="match status" value="1"/>
</dbReference>
<evidence type="ECO:0000313" key="5">
    <source>
        <dbReference type="RefSeq" id="XP_028282921.1"/>
    </source>
</evidence>
<dbReference type="PROSITE" id="PS50097">
    <property type="entry name" value="BTB"/>
    <property type="match status" value="1"/>
</dbReference>
<dbReference type="InterPro" id="IPR011705">
    <property type="entry name" value="BACK"/>
</dbReference>
<dbReference type="Pfam" id="PF01344">
    <property type="entry name" value="Kelch_1"/>
    <property type="match status" value="2"/>
</dbReference>
<dbReference type="Pfam" id="PF07707">
    <property type="entry name" value="BACK"/>
    <property type="match status" value="1"/>
</dbReference>
<evidence type="ECO:0000256" key="1">
    <source>
        <dbReference type="ARBA" id="ARBA00022441"/>
    </source>
</evidence>
<evidence type="ECO:0000259" key="3">
    <source>
        <dbReference type="PROSITE" id="PS50097"/>
    </source>
</evidence>
<dbReference type="Gene3D" id="2.120.10.80">
    <property type="entry name" value="Kelch-type beta propeller"/>
    <property type="match status" value="1"/>
</dbReference>
<dbReference type="PRINTS" id="PR00501">
    <property type="entry name" value="KELCHREPEAT"/>
</dbReference>
<sequence length="512" mass="57508">MSSCSYFRALFTRSSEADKKVYSIPDISSDMMELIIEFAYTGSVNVTESNARRLFMAADSLDIVELVQICCNFFEKLLCPHNCIGIWQFTKNDLAPELHLKAFHYVLSHFEEVAFSEEFLQLSAQDVSDIISQDNLTVRQEAAVFEAIIRWITHEPQERERYAAFLLSEVRLSMMHTEYIQSHVLSNKLVTDNLKCQAIQVIGYKDRILGRPRLPSAILLAIGGLKSSMALTNVIEAFDVRANHWMNIPHLSEPPRSFHGAAYLGGYVYCVGGFDQVLMVTNTVLRFDLSTRTWQEVASMNYRRTCVSVTVLNGCIYAMGGCDGHTRLSSAEFYQPETNQWLEIAPMHEQRSHASCTALNGKIYICGGSDWIQHLQTAECYNPETNQWTLISPMSSRRSGVGVIAYDNHVYAVGGFDGTAYLQTAEVYNPHTNTWRNVSSMKTPRHNFGIEVVEGRLFVVGGFNGITTTSSVDYYDSETNEWSQACNMGVGRIALSCCVLSGLPNMADYTIP</sequence>
<keyword evidence="2" id="KW-0677">Repeat</keyword>
<reference evidence="5" key="1">
    <citation type="submission" date="2025-08" db="UniProtKB">
        <authorList>
            <consortium name="RefSeq"/>
        </authorList>
    </citation>
    <scope>IDENTIFICATION</scope>
</reference>